<evidence type="ECO:0000256" key="2">
    <source>
        <dbReference type="ARBA" id="ARBA00022679"/>
    </source>
</evidence>
<evidence type="ECO:0000256" key="3">
    <source>
        <dbReference type="ARBA" id="ARBA00022777"/>
    </source>
</evidence>
<reference evidence="7" key="1">
    <citation type="submission" date="2021-08" db="EMBL/GenBank/DDBJ databases">
        <title>Chromosome-Level Trichoderma cornu-damae using Hi-C Data.</title>
        <authorList>
            <person name="Kim C.S."/>
        </authorList>
    </citation>
    <scope>NUCLEOTIDE SEQUENCE</scope>
    <source>
        <strain evidence="7">KA19-0412C</strain>
    </source>
</reference>
<dbReference type="Gene3D" id="6.10.250.2930">
    <property type="match status" value="1"/>
</dbReference>
<evidence type="ECO:0000256" key="1">
    <source>
        <dbReference type="ARBA" id="ARBA00011902"/>
    </source>
</evidence>
<dbReference type="OrthoDB" id="4896990at2759"/>
<keyword evidence="4" id="KW-0829">Tyrosine-protein kinase</keyword>
<gene>
    <name evidence="7" type="ORF">Trco_001475</name>
</gene>
<evidence type="ECO:0000313" key="8">
    <source>
        <dbReference type="Proteomes" id="UP000827724"/>
    </source>
</evidence>
<dbReference type="GO" id="GO:0004714">
    <property type="term" value="F:transmembrane receptor protein tyrosine kinase activity"/>
    <property type="evidence" value="ECO:0007669"/>
    <property type="project" value="UniProtKB-EC"/>
</dbReference>
<proteinExistence type="predicted"/>
<keyword evidence="3" id="KW-0418">Kinase</keyword>
<feature type="transmembrane region" description="Helical" evidence="6">
    <location>
        <begin position="14"/>
        <end position="40"/>
    </location>
</feature>
<keyword evidence="6" id="KW-0472">Membrane</keyword>
<feature type="compositionally biased region" description="Polar residues" evidence="5">
    <location>
        <begin position="96"/>
        <end position="129"/>
    </location>
</feature>
<dbReference type="EC" id="2.7.10.1" evidence="1"/>
<feature type="region of interest" description="Disordered" evidence="5">
    <location>
        <begin position="53"/>
        <end position="211"/>
    </location>
</feature>
<sequence length="211" mass="23212">MIDLTKPTSNNRTFYTAIAVGIVGLFLLLFVPCLIAMCVVRCREKRQERRDALARQLEEGEEEEEEGGGGGEEDTLPEDHTGASVYHVEELGEPSGRSQPQQSDQEPNHASQILHQDEASAQQNDTQGEACQPQLDGKGKSPMYLPQTQRAAAAEQLPEHRGVETAGRFQEHLPEASEQLQDGQEAGEEFQDAQEAAPAQQHGLSKKQKRA</sequence>
<evidence type="ECO:0000256" key="4">
    <source>
        <dbReference type="ARBA" id="ARBA00023137"/>
    </source>
</evidence>
<evidence type="ECO:0000313" key="7">
    <source>
        <dbReference type="EMBL" id="KAH6611455.1"/>
    </source>
</evidence>
<evidence type="ECO:0000256" key="6">
    <source>
        <dbReference type="SAM" id="Phobius"/>
    </source>
</evidence>
<keyword evidence="6" id="KW-0812">Transmembrane</keyword>
<feature type="compositionally biased region" description="Acidic residues" evidence="5">
    <location>
        <begin position="59"/>
        <end position="76"/>
    </location>
</feature>
<keyword evidence="6" id="KW-1133">Transmembrane helix</keyword>
<keyword evidence="2" id="KW-0808">Transferase</keyword>
<evidence type="ECO:0000256" key="5">
    <source>
        <dbReference type="SAM" id="MobiDB-lite"/>
    </source>
</evidence>
<name>A0A9P8QTZ9_9HYPO</name>
<comment type="caution">
    <text evidence="7">The sequence shown here is derived from an EMBL/GenBank/DDBJ whole genome shotgun (WGS) entry which is preliminary data.</text>
</comment>
<feature type="compositionally biased region" description="Basic and acidic residues" evidence="5">
    <location>
        <begin position="157"/>
        <end position="175"/>
    </location>
</feature>
<keyword evidence="8" id="KW-1185">Reference proteome</keyword>
<dbReference type="EMBL" id="JAIWOZ010000001">
    <property type="protein sequence ID" value="KAH6611455.1"/>
    <property type="molecule type" value="Genomic_DNA"/>
</dbReference>
<accession>A0A9P8QTZ9</accession>
<organism evidence="7 8">
    <name type="scientific">Trichoderma cornu-damae</name>
    <dbReference type="NCBI Taxonomy" id="654480"/>
    <lineage>
        <taxon>Eukaryota</taxon>
        <taxon>Fungi</taxon>
        <taxon>Dikarya</taxon>
        <taxon>Ascomycota</taxon>
        <taxon>Pezizomycotina</taxon>
        <taxon>Sordariomycetes</taxon>
        <taxon>Hypocreomycetidae</taxon>
        <taxon>Hypocreales</taxon>
        <taxon>Hypocreaceae</taxon>
        <taxon>Trichoderma</taxon>
    </lineage>
</organism>
<protein>
    <recommendedName>
        <fullName evidence="1">receptor protein-tyrosine kinase</fullName>
        <ecNumber evidence="1">2.7.10.1</ecNumber>
    </recommendedName>
</protein>
<dbReference type="AlphaFoldDB" id="A0A9P8QTZ9"/>
<dbReference type="Proteomes" id="UP000827724">
    <property type="component" value="Unassembled WGS sequence"/>
</dbReference>
<dbReference type="InterPro" id="IPR044912">
    <property type="entry name" value="Egfr_JX_dom"/>
</dbReference>